<dbReference type="Proteomes" id="UP000220527">
    <property type="component" value="Unassembled WGS sequence"/>
</dbReference>
<feature type="transmembrane region" description="Helical" evidence="1">
    <location>
        <begin position="6"/>
        <end position="24"/>
    </location>
</feature>
<dbReference type="Gene3D" id="3.40.50.410">
    <property type="entry name" value="von Willebrand factor, type A domain"/>
    <property type="match status" value="1"/>
</dbReference>
<dbReference type="InterPro" id="IPR010768">
    <property type="entry name" value="GATase1-like"/>
</dbReference>
<dbReference type="AlphaFoldDB" id="A0A2A6RDY5"/>
<evidence type="ECO:0000313" key="4">
    <source>
        <dbReference type="Proteomes" id="UP000220527"/>
    </source>
</evidence>
<dbReference type="InterPro" id="IPR029062">
    <property type="entry name" value="Class_I_gatase-like"/>
</dbReference>
<evidence type="ECO:0000256" key="1">
    <source>
        <dbReference type="SAM" id="Phobius"/>
    </source>
</evidence>
<dbReference type="PANTHER" id="PTHR37947">
    <property type="entry name" value="BLL2462 PROTEIN"/>
    <property type="match status" value="1"/>
</dbReference>
<organism evidence="3 4">
    <name type="scientific">Candidatus Viridilinea mediisalina</name>
    <dbReference type="NCBI Taxonomy" id="2024553"/>
    <lineage>
        <taxon>Bacteria</taxon>
        <taxon>Bacillati</taxon>
        <taxon>Chloroflexota</taxon>
        <taxon>Chloroflexia</taxon>
        <taxon>Chloroflexales</taxon>
        <taxon>Chloroflexineae</taxon>
        <taxon>Oscillochloridaceae</taxon>
        <taxon>Candidatus Viridilinea</taxon>
    </lineage>
</organism>
<reference evidence="4" key="1">
    <citation type="submission" date="2017-08" db="EMBL/GenBank/DDBJ databases">
        <authorList>
            <person name="Grouzdev D.S."/>
            <person name="Gaisin V.A."/>
            <person name="Rysina M.S."/>
            <person name="Gorlenko V.M."/>
        </authorList>
    </citation>
    <scope>NUCLEOTIDE SEQUENCE [LARGE SCALE GENOMIC DNA]</scope>
    <source>
        <strain evidence="4">Kir15-3F</strain>
    </source>
</reference>
<gene>
    <name evidence="3" type="ORF">CJ255_21030</name>
</gene>
<sequence length="861" mass="93038">MLLQNPSILWLLLILPAIVLLWFWRGGQVVSGWALGVRLGALALLILALANPIWLRLAAEAPAEGPLVVLVDQSDSLEPATRLALREQAAALVQQSDGTARVLYLGAEVVSGPPSELEVAALTEVQLPDPTGTDLAAGLRAARALLPGGGRVILFSDGRVTSGDTLFEAHVAAEAAIQVDVVPVVQPPRSELALTAMLAPTSVLAGERFELVVDATYHLPPTLPPELVTGRLRLWDGTQLLADEPVQLQPGVEQFRIEHQAETPGILRLHAELLLLEGTPRLLNDLVAATVLVRPPPLVLLVAYRASDALLLSDALERQGIRSETLAATELPTRLDDLMRFDGMVLLDLPATALSFDQMATVREFVRSEGGGLLVVGGRNAYTLGAYKSTPLEEVLPLHMEAPPRPQRDTVALLLIIDRSASMSAAFGVSKFDMAKEAAILSTESLRADDRVGILAFDTNTLWVVNFQTIGDEANRDAIIDAILRLPLGGGTDIERALADSLPDLAQQPTGVRHAVLLTDGRSFTTNMDNYRRMIDTARANEITLSTIAIGRDSDTVLLEQLAAWGNGRYYYTDRAADIPRLTLLESELARADSLIEGEIYAELGLQHPILQGFAPADLPVLAGYVGTTPRDSAEVILRAPEGDPLLAVWQYGLGRTVAWTPSLGPPWAQAWTSWAGFERFWAQTLRYTLPEPDSGALQVRIEPRPGGERLVIEALRPGGEPLDFATVDARVRLPDGSTTNFMVGQSGPGRYTQDLSLHTPGAYEISIALLHDGIRQEQVLGYVRPAPAEYRIGYDPLAAQVLLGQIAELTGGRLMAEVSGEDRPEPVAPSRSTNLWPWLLGLALCLWLGELGLRRGTFTT</sequence>
<dbReference type="InterPro" id="IPR002035">
    <property type="entry name" value="VWF_A"/>
</dbReference>
<keyword evidence="1" id="KW-0812">Transmembrane</keyword>
<feature type="transmembrane region" description="Helical" evidence="1">
    <location>
        <begin position="36"/>
        <end position="55"/>
    </location>
</feature>
<dbReference type="InterPro" id="IPR036465">
    <property type="entry name" value="vWFA_dom_sf"/>
</dbReference>
<keyword evidence="4" id="KW-1185">Reference proteome</keyword>
<feature type="domain" description="VWFA" evidence="2">
    <location>
        <begin position="412"/>
        <end position="589"/>
    </location>
</feature>
<dbReference type="Pfam" id="PF13768">
    <property type="entry name" value="VWA_3"/>
    <property type="match status" value="1"/>
</dbReference>
<accession>A0A2A6RDY5</accession>
<dbReference type="OrthoDB" id="9781333at2"/>
<dbReference type="SUPFAM" id="SSF52317">
    <property type="entry name" value="Class I glutamine amidotransferase-like"/>
    <property type="match status" value="1"/>
</dbReference>
<keyword evidence="1" id="KW-0472">Membrane</keyword>
<keyword evidence="1" id="KW-1133">Transmembrane helix</keyword>
<name>A0A2A6RDY5_9CHLR</name>
<dbReference type="RefSeq" id="WP_097646039.1">
    <property type="nucleotide sequence ID" value="NZ_NQWI01000197.1"/>
</dbReference>
<dbReference type="EMBL" id="NQWI01000197">
    <property type="protein sequence ID" value="PDW00168.1"/>
    <property type="molecule type" value="Genomic_DNA"/>
</dbReference>
<dbReference type="Pfam" id="PF07090">
    <property type="entry name" value="GATase1_like"/>
    <property type="match status" value="1"/>
</dbReference>
<dbReference type="SMART" id="SM00327">
    <property type="entry name" value="VWA"/>
    <property type="match status" value="2"/>
</dbReference>
<dbReference type="PROSITE" id="PS50234">
    <property type="entry name" value="VWFA"/>
    <property type="match status" value="1"/>
</dbReference>
<dbReference type="SUPFAM" id="SSF53300">
    <property type="entry name" value="vWA-like"/>
    <property type="match status" value="2"/>
</dbReference>
<comment type="caution">
    <text evidence="3">The sequence shown here is derived from an EMBL/GenBank/DDBJ whole genome shotgun (WGS) entry which is preliminary data.</text>
</comment>
<dbReference type="CDD" id="cd00198">
    <property type="entry name" value="vWFA"/>
    <property type="match status" value="1"/>
</dbReference>
<protein>
    <recommendedName>
        <fullName evidence="2">VWFA domain-containing protein</fullName>
    </recommendedName>
</protein>
<dbReference type="Gene3D" id="3.40.50.880">
    <property type="match status" value="2"/>
</dbReference>
<evidence type="ECO:0000259" key="2">
    <source>
        <dbReference type="PROSITE" id="PS50234"/>
    </source>
</evidence>
<evidence type="ECO:0000313" key="3">
    <source>
        <dbReference type="EMBL" id="PDW00168.1"/>
    </source>
</evidence>
<dbReference type="PANTHER" id="PTHR37947:SF2">
    <property type="entry name" value="VON WILLEBRAND FACTOR TYPE A"/>
    <property type="match status" value="1"/>
</dbReference>
<proteinExistence type="predicted"/>